<evidence type="ECO:0000256" key="5">
    <source>
        <dbReference type="SAM" id="SignalP"/>
    </source>
</evidence>
<dbReference type="GO" id="GO:0008422">
    <property type="term" value="F:beta-glucosidase activity"/>
    <property type="evidence" value="ECO:0007669"/>
    <property type="project" value="TreeGrafter"/>
</dbReference>
<dbReference type="GO" id="GO:0005576">
    <property type="term" value="C:extracellular region"/>
    <property type="evidence" value="ECO:0007669"/>
    <property type="project" value="TreeGrafter"/>
</dbReference>
<gene>
    <name evidence="7" type="ORF">PIIN_05371</name>
</gene>
<evidence type="ECO:0000256" key="1">
    <source>
        <dbReference type="ARBA" id="ARBA00005641"/>
    </source>
</evidence>
<comment type="caution">
    <text evidence="7">The sequence shown here is derived from an EMBL/GenBank/DDBJ whole genome shotgun (WGS) entry which is preliminary data.</text>
</comment>
<organism evidence="7 8">
    <name type="scientific">Serendipita indica (strain DSM 11827)</name>
    <name type="common">Root endophyte fungus</name>
    <name type="synonym">Piriformospora indica</name>
    <dbReference type="NCBI Taxonomy" id="1109443"/>
    <lineage>
        <taxon>Eukaryota</taxon>
        <taxon>Fungi</taxon>
        <taxon>Dikarya</taxon>
        <taxon>Basidiomycota</taxon>
        <taxon>Agaricomycotina</taxon>
        <taxon>Agaricomycetes</taxon>
        <taxon>Sebacinales</taxon>
        <taxon>Serendipitaceae</taxon>
        <taxon>Serendipita</taxon>
    </lineage>
</organism>
<feature type="domain" description="Glycoside hydrolase family 5" evidence="6">
    <location>
        <begin position="152"/>
        <end position="391"/>
    </location>
</feature>
<dbReference type="HOGENOM" id="CLU_004624_0_2_1"/>
<evidence type="ECO:0000313" key="7">
    <source>
        <dbReference type="EMBL" id="CCA71432.1"/>
    </source>
</evidence>
<dbReference type="GO" id="GO:0009986">
    <property type="term" value="C:cell surface"/>
    <property type="evidence" value="ECO:0007669"/>
    <property type="project" value="TreeGrafter"/>
</dbReference>
<evidence type="ECO:0000259" key="6">
    <source>
        <dbReference type="Pfam" id="PF00150"/>
    </source>
</evidence>
<dbReference type="Pfam" id="PF00150">
    <property type="entry name" value="Cellulase"/>
    <property type="match status" value="1"/>
</dbReference>
<dbReference type="Gene3D" id="3.20.20.80">
    <property type="entry name" value="Glycosidases"/>
    <property type="match status" value="1"/>
</dbReference>
<dbReference type="EMBL" id="CAFZ01000119">
    <property type="protein sequence ID" value="CCA71432.1"/>
    <property type="molecule type" value="Genomic_DNA"/>
</dbReference>
<protein>
    <submittedName>
        <fullName evidence="7">Probable EXG1-exo-beta-1,3-glucanase (I/II), major isoform</fullName>
    </submittedName>
</protein>
<evidence type="ECO:0000256" key="3">
    <source>
        <dbReference type="ARBA" id="ARBA00023295"/>
    </source>
</evidence>
<name>G4TJD9_SERID</name>
<reference evidence="7 8" key="1">
    <citation type="journal article" date="2011" name="PLoS Pathog.">
        <title>Endophytic Life Strategies Decoded by Genome and Transcriptome Analyses of the Mutualistic Root Symbiont Piriformospora indica.</title>
        <authorList>
            <person name="Zuccaro A."/>
            <person name="Lahrmann U."/>
            <person name="Guldener U."/>
            <person name="Langen G."/>
            <person name="Pfiffi S."/>
            <person name="Biedenkopf D."/>
            <person name="Wong P."/>
            <person name="Samans B."/>
            <person name="Grimm C."/>
            <person name="Basiewicz M."/>
            <person name="Murat C."/>
            <person name="Martin F."/>
            <person name="Kogel K.H."/>
        </authorList>
    </citation>
    <scope>NUCLEOTIDE SEQUENCE [LARGE SCALE GENOMIC DNA]</scope>
    <source>
        <strain evidence="7 8">DSM 11827</strain>
    </source>
</reference>
<dbReference type="InterPro" id="IPR017853">
    <property type="entry name" value="GH"/>
</dbReference>
<dbReference type="PANTHER" id="PTHR31297:SF42">
    <property type="entry name" value="GLYCOSIDE HYDROLASE FAMILY 5 DOMAIN-CONTAINING PROTEIN"/>
    <property type="match status" value="1"/>
</dbReference>
<keyword evidence="5" id="KW-0732">Signal</keyword>
<dbReference type="eggNOG" id="ENOG502QPYU">
    <property type="taxonomic scope" value="Eukaryota"/>
</dbReference>
<sequence length="491" mass="54915">MPRRSTSSHSSWGPRSLTALVTHTLLLFSALTPAFGANTRNDRVTKCRVKRKEGQGILVAPTQTTSTSSAAVIDNVAPAPTSTQDVNGTVNQDAVGSPPPLPPFDYQNRKVRGVNLGGWFLMEPWITPSMFEKTGNEAIVDEYTFGLYQDRGVATAALEQHWSTFYTEQDFIDIASVGLNHVRLPISYWSVPAAQNTWPYIPGAWPHILRALDWATAHGLYVILDLHGAPGSQNGFDNSGQRTSNPVWAFDQAHVDQTLLVIETMAREVAHKVSVIQLLNELAGFRGQQWSDQARNFWQAGYDRVRAVAGNNVKVMIGDAFLGINSWDGYMKSSQNVMMDLHVYQIFSNGELSRSWDEHVNFMCNRIDEFTGYASRNLWLVMGEWSNAQTDCCRYLNGRGIGARWDGTYAGDAPLGSCQGMTGSYTTFSEPYKASMRKYWEAQVTVAERVNGWVYWTWKAEDADDWSYQKGVEAGYIPRNPDERLYPNVCG</sequence>
<dbReference type="InterPro" id="IPR050386">
    <property type="entry name" value="Glycosyl_hydrolase_5"/>
</dbReference>
<comment type="similarity">
    <text evidence="1 4">Belongs to the glycosyl hydrolase 5 (cellulase A) family.</text>
</comment>
<dbReference type="STRING" id="1109443.G4TJD9"/>
<dbReference type="GO" id="GO:0009251">
    <property type="term" value="P:glucan catabolic process"/>
    <property type="evidence" value="ECO:0007669"/>
    <property type="project" value="TreeGrafter"/>
</dbReference>
<feature type="chain" id="PRO_5003468798" evidence="5">
    <location>
        <begin position="37"/>
        <end position="491"/>
    </location>
</feature>
<dbReference type="OMA" id="MDYHEYQ"/>
<accession>G4TJD9</accession>
<evidence type="ECO:0000256" key="4">
    <source>
        <dbReference type="RuleBase" id="RU361153"/>
    </source>
</evidence>
<evidence type="ECO:0000313" key="8">
    <source>
        <dbReference type="Proteomes" id="UP000007148"/>
    </source>
</evidence>
<dbReference type="InParanoid" id="G4TJD9"/>
<dbReference type="InterPro" id="IPR001547">
    <property type="entry name" value="Glyco_hydro_5"/>
</dbReference>
<dbReference type="FunCoup" id="G4TJD9">
    <property type="interactions" value="32"/>
</dbReference>
<evidence type="ECO:0000256" key="2">
    <source>
        <dbReference type="ARBA" id="ARBA00022801"/>
    </source>
</evidence>
<keyword evidence="8" id="KW-1185">Reference proteome</keyword>
<dbReference type="SUPFAM" id="SSF51445">
    <property type="entry name" value="(Trans)glycosidases"/>
    <property type="match status" value="1"/>
</dbReference>
<dbReference type="PANTHER" id="PTHR31297">
    <property type="entry name" value="GLUCAN ENDO-1,6-BETA-GLUCOSIDASE B"/>
    <property type="match status" value="1"/>
</dbReference>
<feature type="signal peptide" evidence="5">
    <location>
        <begin position="1"/>
        <end position="36"/>
    </location>
</feature>
<proteinExistence type="inferred from homology"/>
<dbReference type="OrthoDB" id="62120at2759"/>
<keyword evidence="3 4" id="KW-0326">Glycosidase</keyword>
<dbReference type="Proteomes" id="UP000007148">
    <property type="component" value="Unassembled WGS sequence"/>
</dbReference>
<keyword evidence="2 4" id="KW-0378">Hydrolase</keyword>
<dbReference type="AlphaFoldDB" id="G4TJD9"/>